<keyword evidence="2" id="KW-1185">Reference proteome</keyword>
<proteinExistence type="predicted"/>
<comment type="caution">
    <text evidence="1">The sequence shown here is derived from an EMBL/GenBank/DDBJ whole genome shotgun (WGS) entry which is preliminary data.</text>
</comment>
<name>A0ACC0C950_CATRO</name>
<sequence length="161" mass="18824">MTFKNDVNIYDGRKHQRIALYMASPPYKGLFRWHERFRLERVDPLEEGRRPRRVWPNQSTLVPRGTQIPYSTTVDLVAGLERFILDGPLGSLRLKEWLQFESCLMGKMYSRPFTHKVLRHLFQHGRCVPSCAMNATSLERIRTTIFISSKGCEGLKKRRGS</sequence>
<protein>
    <submittedName>
        <fullName evidence="1">Uncharacterized protein</fullName>
    </submittedName>
</protein>
<organism evidence="1 2">
    <name type="scientific">Catharanthus roseus</name>
    <name type="common">Madagascar periwinkle</name>
    <name type="synonym">Vinca rosea</name>
    <dbReference type="NCBI Taxonomy" id="4058"/>
    <lineage>
        <taxon>Eukaryota</taxon>
        <taxon>Viridiplantae</taxon>
        <taxon>Streptophyta</taxon>
        <taxon>Embryophyta</taxon>
        <taxon>Tracheophyta</taxon>
        <taxon>Spermatophyta</taxon>
        <taxon>Magnoliopsida</taxon>
        <taxon>eudicotyledons</taxon>
        <taxon>Gunneridae</taxon>
        <taxon>Pentapetalae</taxon>
        <taxon>asterids</taxon>
        <taxon>lamiids</taxon>
        <taxon>Gentianales</taxon>
        <taxon>Apocynaceae</taxon>
        <taxon>Rauvolfioideae</taxon>
        <taxon>Vinceae</taxon>
        <taxon>Catharanthinae</taxon>
        <taxon>Catharanthus</taxon>
    </lineage>
</organism>
<evidence type="ECO:0000313" key="1">
    <source>
        <dbReference type="EMBL" id="KAI5681296.1"/>
    </source>
</evidence>
<dbReference type="EMBL" id="CM044701">
    <property type="protein sequence ID" value="KAI5681296.1"/>
    <property type="molecule type" value="Genomic_DNA"/>
</dbReference>
<dbReference type="Proteomes" id="UP001060085">
    <property type="component" value="Linkage Group LG01"/>
</dbReference>
<evidence type="ECO:0000313" key="2">
    <source>
        <dbReference type="Proteomes" id="UP001060085"/>
    </source>
</evidence>
<gene>
    <name evidence="1" type="ORF">M9H77_02523</name>
</gene>
<reference evidence="2" key="1">
    <citation type="journal article" date="2023" name="Nat. Plants">
        <title>Single-cell RNA sequencing provides a high-resolution roadmap for understanding the multicellular compartmentation of specialized metabolism.</title>
        <authorList>
            <person name="Sun S."/>
            <person name="Shen X."/>
            <person name="Li Y."/>
            <person name="Li Y."/>
            <person name="Wang S."/>
            <person name="Li R."/>
            <person name="Zhang H."/>
            <person name="Shen G."/>
            <person name="Guo B."/>
            <person name="Wei J."/>
            <person name="Xu J."/>
            <person name="St-Pierre B."/>
            <person name="Chen S."/>
            <person name="Sun C."/>
        </authorList>
    </citation>
    <scope>NUCLEOTIDE SEQUENCE [LARGE SCALE GENOMIC DNA]</scope>
</reference>
<accession>A0ACC0C950</accession>